<comment type="subcellular location">
    <subcellularLocation>
        <location evidence="1">Membrane</location>
        <topology evidence="1">Multi-pass membrane protein</topology>
    </subcellularLocation>
</comment>
<gene>
    <name evidence="8" type="ORF">RD792_002313</name>
</gene>
<sequence>MGAGTETNNVQGLTKRRGWMCTKEDFLPEESFQSWGNYSNALKQTPIRLLDRILTRSSAEEEMEVKARSNHEMKRTLSWWDLMWFGMGACIGAGIFVLTGLEARNDAGPAVVLSYAVSGLSALFSVFCYTEFAVEIPVAGGSFAYLRVELGDFMAFIAAGNILLEYIVSGAAVARAWTSYFATICNHKPNQFRILAHGLADGYNQLDPIAVGVCIITCVICVLSTQGASRINYITSVVHVLVIAFIIICGLVKSDLKNYTPFIPYGPRGVFKASAVLFFAYTGFDAVSTMAEETKNPGRDIPIGLVGSIVITTVIYCLMAMTLCLMQPYLDIDPDAPFSTAFQAVGWSWAQYLVAFGALKGITSVMLVNSVGQARYLTHIARTHMMPPCFAKVDPKTGTPINATVVLLAATAVIALFTELDILSNLLSISTLLMFMLVALALLVRRYYVSGETSNENRNKLIGFLVLILGSSTATAAYWAATVSQESWIGYCVTVPAWVLSTAGLWFFVPQARSPKLWGAPLVPWLPSASIAINIFLLGSIDKDSFIRFAIWSLLLFVYYLFFGLHAAFDTAKSYELKSIQEAAITKVEEGEVSQG</sequence>
<organism evidence="8 9">
    <name type="scientific">Penstemon davidsonii</name>
    <dbReference type="NCBI Taxonomy" id="160366"/>
    <lineage>
        <taxon>Eukaryota</taxon>
        <taxon>Viridiplantae</taxon>
        <taxon>Streptophyta</taxon>
        <taxon>Embryophyta</taxon>
        <taxon>Tracheophyta</taxon>
        <taxon>Spermatophyta</taxon>
        <taxon>Magnoliopsida</taxon>
        <taxon>eudicotyledons</taxon>
        <taxon>Gunneridae</taxon>
        <taxon>Pentapetalae</taxon>
        <taxon>asterids</taxon>
        <taxon>lamiids</taxon>
        <taxon>Lamiales</taxon>
        <taxon>Plantaginaceae</taxon>
        <taxon>Cheloneae</taxon>
        <taxon>Penstemon</taxon>
    </lineage>
</organism>
<keyword evidence="5 6" id="KW-0472">Membrane</keyword>
<proteinExistence type="inferred from homology"/>
<feature type="transmembrane region" description="Helical" evidence="6">
    <location>
        <begin position="488"/>
        <end position="509"/>
    </location>
</feature>
<keyword evidence="3 6" id="KW-0812">Transmembrane</keyword>
<dbReference type="PANTHER" id="PTHR43243:SF1">
    <property type="entry name" value="CATIONIC AMINO ACID TRANSPORTER 1"/>
    <property type="match status" value="1"/>
</dbReference>
<feature type="transmembrane region" description="Helical" evidence="6">
    <location>
        <begin position="401"/>
        <end position="420"/>
    </location>
</feature>
<feature type="transmembrane region" description="Helical" evidence="6">
    <location>
        <begin position="521"/>
        <end position="541"/>
    </location>
</feature>
<dbReference type="InterPro" id="IPR029485">
    <property type="entry name" value="CAT_C"/>
</dbReference>
<name>A0ABR0DRS2_9LAMI</name>
<feature type="transmembrane region" description="Helical" evidence="6">
    <location>
        <begin position="209"/>
        <end position="226"/>
    </location>
</feature>
<dbReference type="Pfam" id="PF13906">
    <property type="entry name" value="AA_permease_C"/>
    <property type="match status" value="1"/>
</dbReference>
<dbReference type="PANTHER" id="PTHR43243">
    <property type="entry name" value="INNER MEMBRANE TRANSPORTER YGJI-RELATED"/>
    <property type="match status" value="1"/>
</dbReference>
<evidence type="ECO:0000313" key="9">
    <source>
        <dbReference type="Proteomes" id="UP001291926"/>
    </source>
</evidence>
<dbReference type="EMBL" id="JAYDYQ010001087">
    <property type="protein sequence ID" value="KAK4491561.1"/>
    <property type="molecule type" value="Genomic_DNA"/>
</dbReference>
<reference evidence="8 9" key="1">
    <citation type="journal article" date="2023" name="bioRxiv">
        <title>Genome report: Whole genome sequence and annotation of Penstemon davidsonii.</title>
        <authorList>
            <person name="Ostevik K.L."/>
            <person name="Alabady M."/>
            <person name="Zhang M."/>
            <person name="Rausher M.D."/>
        </authorList>
    </citation>
    <scope>NUCLEOTIDE SEQUENCE [LARGE SCALE GENOMIC DNA]</scope>
    <source>
        <strain evidence="8">DNT005</strain>
        <tissue evidence="8">Whole leaf</tissue>
    </source>
</reference>
<evidence type="ECO:0000256" key="4">
    <source>
        <dbReference type="ARBA" id="ARBA00022989"/>
    </source>
</evidence>
<dbReference type="Gene3D" id="1.20.1740.10">
    <property type="entry name" value="Amino acid/polyamine transporter I"/>
    <property type="match status" value="1"/>
</dbReference>
<dbReference type="InterPro" id="IPR002293">
    <property type="entry name" value="AA/rel_permease1"/>
</dbReference>
<accession>A0ABR0DRS2</accession>
<feature type="transmembrane region" description="Helical" evidence="6">
    <location>
        <begin position="303"/>
        <end position="329"/>
    </location>
</feature>
<evidence type="ECO:0000259" key="7">
    <source>
        <dbReference type="Pfam" id="PF13906"/>
    </source>
</evidence>
<evidence type="ECO:0000256" key="3">
    <source>
        <dbReference type="ARBA" id="ARBA00022692"/>
    </source>
</evidence>
<dbReference type="Pfam" id="PF13520">
    <property type="entry name" value="AA_permease_2"/>
    <property type="match status" value="1"/>
</dbReference>
<evidence type="ECO:0000256" key="2">
    <source>
        <dbReference type="ARBA" id="ARBA00008572"/>
    </source>
</evidence>
<feature type="transmembrane region" description="Helical" evidence="6">
    <location>
        <begin position="82"/>
        <end position="101"/>
    </location>
</feature>
<protein>
    <recommendedName>
        <fullName evidence="7">Cationic amino acid transporter C-terminal domain-containing protein</fullName>
    </recommendedName>
</protein>
<comment type="caution">
    <text evidence="8">The sequence shown here is derived from an EMBL/GenBank/DDBJ whole genome shotgun (WGS) entry which is preliminary data.</text>
</comment>
<feature type="transmembrane region" description="Helical" evidence="6">
    <location>
        <begin position="547"/>
        <end position="569"/>
    </location>
</feature>
<evidence type="ECO:0000256" key="6">
    <source>
        <dbReference type="SAM" id="Phobius"/>
    </source>
</evidence>
<evidence type="ECO:0000313" key="8">
    <source>
        <dbReference type="EMBL" id="KAK4491561.1"/>
    </source>
</evidence>
<keyword evidence="9" id="KW-1185">Reference proteome</keyword>
<evidence type="ECO:0000256" key="1">
    <source>
        <dbReference type="ARBA" id="ARBA00004141"/>
    </source>
</evidence>
<dbReference type="Proteomes" id="UP001291926">
    <property type="component" value="Unassembled WGS sequence"/>
</dbReference>
<feature type="domain" description="Cationic amino acid transporter C-terminal" evidence="7">
    <location>
        <begin position="518"/>
        <end position="567"/>
    </location>
</feature>
<feature type="transmembrane region" description="Helical" evidence="6">
    <location>
        <begin position="113"/>
        <end position="132"/>
    </location>
</feature>
<feature type="transmembrane region" description="Helical" evidence="6">
    <location>
        <begin position="153"/>
        <end position="174"/>
    </location>
</feature>
<evidence type="ECO:0000256" key="5">
    <source>
        <dbReference type="ARBA" id="ARBA00023136"/>
    </source>
</evidence>
<feature type="transmembrane region" description="Helical" evidence="6">
    <location>
        <begin position="233"/>
        <end position="253"/>
    </location>
</feature>
<feature type="transmembrane region" description="Helical" evidence="6">
    <location>
        <begin position="426"/>
        <end position="449"/>
    </location>
</feature>
<feature type="transmembrane region" description="Helical" evidence="6">
    <location>
        <begin position="461"/>
        <end position="482"/>
    </location>
</feature>
<feature type="transmembrane region" description="Helical" evidence="6">
    <location>
        <begin position="349"/>
        <end position="368"/>
    </location>
</feature>
<keyword evidence="4 6" id="KW-1133">Transmembrane helix</keyword>
<comment type="similarity">
    <text evidence="2">Belongs to the amino acid-polyamine-organocation (APC) superfamily. Cationic amino acid transporter (CAT) (TC 2.A.3.3) family.</text>
</comment>